<evidence type="ECO:0000256" key="3">
    <source>
        <dbReference type="ARBA" id="ARBA00022475"/>
    </source>
</evidence>
<dbReference type="PANTHER" id="PTHR43386:SF1">
    <property type="entry name" value="D,D-DIPEPTIDE TRANSPORT SYSTEM PERMEASE PROTEIN DDPC-RELATED"/>
    <property type="match status" value="1"/>
</dbReference>
<feature type="transmembrane region" description="Helical" evidence="8">
    <location>
        <begin position="12"/>
        <end position="33"/>
    </location>
</feature>
<dbReference type="Pfam" id="PF00528">
    <property type="entry name" value="BPD_transp_1"/>
    <property type="match status" value="1"/>
</dbReference>
<accession>A0ABU9DS21</accession>
<dbReference type="PANTHER" id="PTHR43386">
    <property type="entry name" value="OLIGOPEPTIDE TRANSPORT SYSTEM PERMEASE PROTEIN APPC"/>
    <property type="match status" value="1"/>
</dbReference>
<evidence type="ECO:0000256" key="5">
    <source>
        <dbReference type="ARBA" id="ARBA00022989"/>
    </source>
</evidence>
<evidence type="ECO:0000259" key="9">
    <source>
        <dbReference type="PROSITE" id="PS50928"/>
    </source>
</evidence>
<keyword evidence="2 8" id="KW-0813">Transport</keyword>
<evidence type="ECO:0000256" key="4">
    <source>
        <dbReference type="ARBA" id="ARBA00022692"/>
    </source>
</evidence>
<dbReference type="InterPro" id="IPR035906">
    <property type="entry name" value="MetI-like_sf"/>
</dbReference>
<dbReference type="InterPro" id="IPR050366">
    <property type="entry name" value="BP-dependent_transpt_permease"/>
</dbReference>
<comment type="similarity">
    <text evidence="7">Belongs to the binding-protein-dependent transport system permease family. OppBC subfamily.</text>
</comment>
<feature type="transmembrane region" description="Helical" evidence="8">
    <location>
        <begin position="194"/>
        <end position="219"/>
    </location>
</feature>
<dbReference type="EMBL" id="JBBPCC010000022">
    <property type="protein sequence ID" value="MEK8131661.1"/>
    <property type="molecule type" value="Genomic_DNA"/>
</dbReference>
<organism evidence="10 11">
    <name type="scientific">Paenibacillus filicis</name>
    <dbReference type="NCBI Taxonomy" id="669464"/>
    <lineage>
        <taxon>Bacteria</taxon>
        <taxon>Bacillati</taxon>
        <taxon>Bacillota</taxon>
        <taxon>Bacilli</taxon>
        <taxon>Bacillales</taxon>
        <taxon>Paenibacillaceae</taxon>
        <taxon>Paenibacillus</taxon>
    </lineage>
</organism>
<dbReference type="PROSITE" id="PS50928">
    <property type="entry name" value="ABC_TM1"/>
    <property type="match status" value="1"/>
</dbReference>
<comment type="caution">
    <text evidence="10">The sequence shown here is derived from an EMBL/GenBank/DDBJ whole genome shotgun (WGS) entry which is preliminary data.</text>
</comment>
<keyword evidence="4 8" id="KW-0812">Transmembrane</keyword>
<keyword evidence="11" id="KW-1185">Reference proteome</keyword>
<feature type="domain" description="ABC transmembrane type-1" evidence="9">
    <location>
        <begin position="77"/>
        <end position="262"/>
    </location>
</feature>
<feature type="transmembrane region" description="Helical" evidence="8">
    <location>
        <begin position="239"/>
        <end position="261"/>
    </location>
</feature>
<feature type="transmembrane region" description="Helical" evidence="8">
    <location>
        <begin position="77"/>
        <end position="100"/>
    </location>
</feature>
<keyword evidence="6 8" id="KW-0472">Membrane</keyword>
<dbReference type="RefSeq" id="WP_341418792.1">
    <property type="nucleotide sequence ID" value="NZ_JBBPCC010000022.1"/>
</dbReference>
<proteinExistence type="inferred from homology"/>
<keyword evidence="5 8" id="KW-1133">Transmembrane helix</keyword>
<protein>
    <submittedName>
        <fullName evidence="10">Nickel transporter permease</fullName>
    </submittedName>
</protein>
<feature type="transmembrane region" description="Helical" evidence="8">
    <location>
        <begin position="112"/>
        <end position="133"/>
    </location>
</feature>
<name>A0ABU9DS21_9BACL</name>
<feature type="transmembrane region" description="Helical" evidence="8">
    <location>
        <begin position="139"/>
        <end position="159"/>
    </location>
</feature>
<evidence type="ECO:0000256" key="8">
    <source>
        <dbReference type="RuleBase" id="RU363032"/>
    </source>
</evidence>
<gene>
    <name evidence="10" type="primary">nikC</name>
    <name evidence="10" type="ORF">WMW72_27520</name>
</gene>
<evidence type="ECO:0000256" key="6">
    <source>
        <dbReference type="ARBA" id="ARBA00023136"/>
    </source>
</evidence>
<keyword evidence="3" id="KW-1003">Cell membrane</keyword>
<evidence type="ECO:0000256" key="1">
    <source>
        <dbReference type="ARBA" id="ARBA00004651"/>
    </source>
</evidence>
<evidence type="ECO:0000313" key="11">
    <source>
        <dbReference type="Proteomes" id="UP001469365"/>
    </source>
</evidence>
<dbReference type="Proteomes" id="UP001469365">
    <property type="component" value="Unassembled WGS sequence"/>
</dbReference>
<reference evidence="10 11" key="1">
    <citation type="submission" date="2024-04" db="EMBL/GenBank/DDBJ databases">
        <title>draft genome sequnece of Paenibacillus filicis.</title>
        <authorList>
            <person name="Kim D.-U."/>
        </authorList>
    </citation>
    <scope>NUCLEOTIDE SEQUENCE [LARGE SCALE GENOMIC DNA]</scope>
    <source>
        <strain evidence="10 11">KACC14197</strain>
    </source>
</reference>
<dbReference type="InterPro" id="IPR000515">
    <property type="entry name" value="MetI-like"/>
</dbReference>
<dbReference type="CDD" id="cd06261">
    <property type="entry name" value="TM_PBP2"/>
    <property type="match status" value="1"/>
</dbReference>
<dbReference type="Gene3D" id="1.10.3720.10">
    <property type="entry name" value="MetI-like"/>
    <property type="match status" value="1"/>
</dbReference>
<comment type="subcellular location">
    <subcellularLocation>
        <location evidence="1 8">Cell membrane</location>
        <topology evidence="1 8">Multi-pass membrane protein</topology>
    </subcellularLocation>
</comment>
<evidence type="ECO:0000313" key="10">
    <source>
        <dbReference type="EMBL" id="MEK8131661.1"/>
    </source>
</evidence>
<dbReference type="NCBIfam" id="NF045474">
    <property type="entry name" value="Opp2C"/>
    <property type="match status" value="1"/>
</dbReference>
<dbReference type="SUPFAM" id="SSF161098">
    <property type="entry name" value="MetI-like"/>
    <property type="match status" value="1"/>
</dbReference>
<sequence>MSHTASFWRKASLWTGGIIVMTAVLVGLFAPYLTPTDPLLVNIEIRLSPPSPEYPLGTDHLGRSVLSRLIAGTRVSLFYALLVLGAVLIISVPIGLVAGYVGGRTDQVLMRIIDMVLAFPSLILSLAIAGLLGPSLRNLLLAFVLVWWAGYARIIRGIVLQIKERDYIMAARASGSTHAQILLRHIARNAARPMLVLASIEIGSILLSISGLSFLGLGAQPPAPEWGVMLNDSRPYMQTIPRLMLMPGLAIMTVVMGFNLLGEGLRQPESQDKQW</sequence>
<evidence type="ECO:0000256" key="7">
    <source>
        <dbReference type="ARBA" id="ARBA00024202"/>
    </source>
</evidence>
<dbReference type="InterPro" id="IPR053385">
    <property type="entry name" value="ABC_transport_permease"/>
</dbReference>
<evidence type="ECO:0000256" key="2">
    <source>
        <dbReference type="ARBA" id="ARBA00022448"/>
    </source>
</evidence>